<dbReference type="EMBL" id="MEKH01000009">
    <property type="protein sequence ID" value="ODO03135.1"/>
    <property type="molecule type" value="Genomic_DNA"/>
</dbReference>
<dbReference type="InterPro" id="IPR018535">
    <property type="entry name" value="DUF1996"/>
</dbReference>
<evidence type="ECO:0000256" key="1">
    <source>
        <dbReference type="SAM" id="SignalP"/>
    </source>
</evidence>
<feature type="signal peptide" evidence="1">
    <location>
        <begin position="1"/>
        <end position="19"/>
    </location>
</feature>
<dbReference type="PANTHER" id="PTHR43662">
    <property type="match status" value="1"/>
</dbReference>
<organism evidence="3 4">
    <name type="scientific">Cryptococcus amylolentus CBS 6273</name>
    <dbReference type="NCBI Taxonomy" id="1296118"/>
    <lineage>
        <taxon>Eukaryota</taxon>
        <taxon>Fungi</taxon>
        <taxon>Dikarya</taxon>
        <taxon>Basidiomycota</taxon>
        <taxon>Agaricomycotina</taxon>
        <taxon>Tremellomycetes</taxon>
        <taxon>Tremellales</taxon>
        <taxon>Cryptococcaceae</taxon>
        <taxon>Cryptococcus</taxon>
    </lineage>
</organism>
<gene>
    <name evidence="3" type="ORF">I350_05980</name>
</gene>
<evidence type="ECO:0000313" key="3">
    <source>
        <dbReference type="EMBL" id="ODO03135.1"/>
    </source>
</evidence>
<dbReference type="Proteomes" id="UP000095149">
    <property type="component" value="Unassembled WGS sequence"/>
</dbReference>
<keyword evidence="1" id="KW-0732">Signal</keyword>
<evidence type="ECO:0000259" key="2">
    <source>
        <dbReference type="Pfam" id="PF09362"/>
    </source>
</evidence>
<sequence>MPLGRSLALLAALATQAQAYDDLLFTEDFFPLINARLDPIISPGQVSAHVHHVIGSSAFIASESFNDTQTANCTTSNLIDDLSNYWSPMLYYKWKNGSYSAITGDGGSA</sequence>
<dbReference type="AlphaFoldDB" id="A0A1E3JQL2"/>
<protein>
    <recommendedName>
        <fullName evidence="2">DUF1996 domain-containing protein</fullName>
    </recommendedName>
</protein>
<accession>A0A1E3JQL2</accession>
<evidence type="ECO:0000313" key="4">
    <source>
        <dbReference type="Proteomes" id="UP000095149"/>
    </source>
</evidence>
<reference evidence="3 4" key="1">
    <citation type="submission" date="2016-06" db="EMBL/GenBank/DDBJ databases">
        <title>Evolution of pathogenesis and genome organization in the Tremellales.</title>
        <authorList>
            <person name="Cuomo C."/>
            <person name="Litvintseva A."/>
            <person name="Heitman J."/>
            <person name="Chen Y."/>
            <person name="Sun S."/>
            <person name="Springer D."/>
            <person name="Dromer F."/>
            <person name="Young S."/>
            <person name="Zeng Q."/>
            <person name="Chapman S."/>
            <person name="Gujja S."/>
            <person name="Saif S."/>
            <person name="Birren B."/>
        </authorList>
    </citation>
    <scope>NUCLEOTIDE SEQUENCE [LARGE SCALE GENOMIC DNA]</scope>
    <source>
        <strain evidence="3 4">CBS 6273</strain>
    </source>
</reference>
<proteinExistence type="predicted"/>
<comment type="caution">
    <text evidence="3">The sequence shown here is derived from an EMBL/GenBank/DDBJ whole genome shotgun (WGS) entry which is preliminary data.</text>
</comment>
<feature type="chain" id="PRO_5009130532" description="DUF1996 domain-containing protein" evidence="1">
    <location>
        <begin position="20"/>
        <end position="109"/>
    </location>
</feature>
<dbReference type="PANTHER" id="PTHR43662:SF3">
    <property type="entry name" value="DOMAIN PROTEIN, PUTATIVE (AFU_ORTHOLOGUE AFUA_6G11970)-RELATED"/>
    <property type="match status" value="1"/>
</dbReference>
<name>A0A1E3JQL2_9TREE</name>
<dbReference type="Pfam" id="PF09362">
    <property type="entry name" value="DUF1996"/>
    <property type="match status" value="1"/>
</dbReference>
<feature type="domain" description="DUF1996" evidence="2">
    <location>
        <begin position="38"/>
        <end position="103"/>
    </location>
</feature>